<dbReference type="EMBL" id="AP019782">
    <property type="protein sequence ID" value="BBL71111.1"/>
    <property type="molecule type" value="Genomic_DNA"/>
</dbReference>
<evidence type="ECO:0000313" key="3">
    <source>
        <dbReference type="EMBL" id="BBL71111.1"/>
    </source>
</evidence>
<feature type="domain" description="DUF4178" evidence="2">
    <location>
        <begin position="272"/>
        <end position="408"/>
    </location>
</feature>
<feature type="domain" description="DUF4178" evidence="2">
    <location>
        <begin position="56"/>
        <end position="192"/>
    </location>
</feature>
<keyword evidence="1" id="KW-1133">Transmembrane helix</keyword>
<evidence type="ECO:0000313" key="4">
    <source>
        <dbReference type="Proteomes" id="UP000824988"/>
    </source>
</evidence>
<proteinExistence type="predicted"/>
<reference evidence="3" key="1">
    <citation type="submission" date="2019-06" db="EMBL/GenBank/DDBJ databases">
        <title>Complete genome sequence of Methylogaea oryzae strain JCM16910.</title>
        <authorList>
            <person name="Asakawa S."/>
        </authorList>
    </citation>
    <scope>NUCLEOTIDE SEQUENCE</scope>
    <source>
        <strain evidence="3">E10</strain>
    </source>
</reference>
<accession>A0A8D5AI93</accession>
<dbReference type="KEGG" id="moz:MoryE10_17170"/>
<dbReference type="InterPro" id="IPR025235">
    <property type="entry name" value="DUF4178"/>
</dbReference>
<keyword evidence="1" id="KW-0472">Membrane</keyword>
<sequence>MKTANCPSCGAPVEFRCSVSILAVCGYCRSTLVRHGTDLENLGKMAELLDDQSLIQLGTEGSYRGVRFAVVGRIQLRYSAGLWNEWHLLFDNQRSGWLGEANGQYFVTFLSATKDALPAYADLYVGQQIRLQGRDYHVANLDSSRCIGGAGELPFMVGEGYDTQVADLRSDTRFATLDYSETPPLLFLGEGVEFDSLKLANLRAEPQKAALAAGQVKSFQCPQCAAPLQIHSDQIETVACGSCESILDAADPNYSVISRFRAAAKIKPTVALGSRGRFEGADFDVIGYLRRRDTQWGAEWGEYLLLNPEKGFRWLVESKGHWSYVRTLNRQPMEKLAWGKPVAQLLGKNYKHFENSAAEVSYVVGEFYWRVKVGETVRITDYVNPPQVLSEERTDQEAVWSLGEYLAPETVQQAFASKQALPKPIGVALNQPWPHAEASRRTWLWFGLFAVLLTLIQVGSMVLSSGKTVYETTLPLPLGAGQEDFESEPFQVSGRPSNVEIRSSANVDNSWVYLNLQLVEADTGAVRTLGREISYYHGVDGGESWSEGGTDDEAVVFDVPAGRYYLVVDPELPSDFRGANVRLRVVRDVPSAANYWIALLLLSLWPLGYWWRKNRFEIERWKDSDHPLASEGD</sequence>
<dbReference type="Proteomes" id="UP000824988">
    <property type="component" value="Chromosome"/>
</dbReference>
<gene>
    <name evidence="3" type="ORF">MoryE10_17170</name>
</gene>
<protein>
    <recommendedName>
        <fullName evidence="2">DUF4178 domain-containing protein</fullName>
    </recommendedName>
</protein>
<dbReference type="Pfam" id="PF13785">
    <property type="entry name" value="DUF4178"/>
    <property type="match status" value="2"/>
</dbReference>
<organism evidence="3 4">
    <name type="scientific">Methylogaea oryzae</name>
    <dbReference type="NCBI Taxonomy" id="1295382"/>
    <lineage>
        <taxon>Bacteria</taxon>
        <taxon>Pseudomonadati</taxon>
        <taxon>Pseudomonadota</taxon>
        <taxon>Gammaproteobacteria</taxon>
        <taxon>Methylococcales</taxon>
        <taxon>Methylococcaceae</taxon>
        <taxon>Methylogaea</taxon>
    </lineage>
</organism>
<feature type="transmembrane region" description="Helical" evidence="1">
    <location>
        <begin position="592"/>
        <end position="611"/>
    </location>
</feature>
<feature type="transmembrane region" description="Helical" evidence="1">
    <location>
        <begin position="443"/>
        <end position="463"/>
    </location>
</feature>
<evidence type="ECO:0000259" key="2">
    <source>
        <dbReference type="Pfam" id="PF13785"/>
    </source>
</evidence>
<keyword evidence="1" id="KW-0812">Transmembrane</keyword>
<dbReference type="AlphaFoldDB" id="A0A8D5AI93"/>
<evidence type="ECO:0000256" key="1">
    <source>
        <dbReference type="SAM" id="Phobius"/>
    </source>
</evidence>
<keyword evidence="4" id="KW-1185">Reference proteome</keyword>
<name>A0A8D5AI93_9GAMM</name>
<dbReference type="RefSeq" id="WP_221048828.1">
    <property type="nucleotide sequence ID" value="NZ_AP019782.1"/>
</dbReference>